<keyword evidence="4" id="KW-1133">Transmembrane helix</keyword>
<accession>W5N8J2</accession>
<dbReference type="FunCoup" id="W5N8J2">
    <property type="interactions" value="236"/>
</dbReference>
<dbReference type="Pfam" id="PF04241">
    <property type="entry name" value="DUF423"/>
    <property type="match status" value="1"/>
</dbReference>
<reference evidence="7" key="2">
    <citation type="submission" date="2025-08" db="UniProtKB">
        <authorList>
            <consortium name="Ensembl"/>
        </authorList>
    </citation>
    <scope>IDENTIFICATION</scope>
</reference>
<keyword evidence="3" id="KW-0812">Transmembrane</keyword>
<dbReference type="InParanoid" id="W5N8J2"/>
<keyword evidence="8" id="KW-1185">Reference proteome</keyword>
<dbReference type="PANTHER" id="PTHR43461">
    <property type="entry name" value="TRANSMEMBRANE PROTEIN 256"/>
    <property type="match status" value="1"/>
</dbReference>
<organism evidence="7 8">
    <name type="scientific">Lepisosteus oculatus</name>
    <name type="common">Spotted gar</name>
    <dbReference type="NCBI Taxonomy" id="7918"/>
    <lineage>
        <taxon>Eukaryota</taxon>
        <taxon>Metazoa</taxon>
        <taxon>Chordata</taxon>
        <taxon>Craniata</taxon>
        <taxon>Vertebrata</taxon>
        <taxon>Euteleostomi</taxon>
        <taxon>Actinopterygii</taxon>
        <taxon>Neopterygii</taxon>
        <taxon>Holostei</taxon>
        <taxon>Semionotiformes</taxon>
        <taxon>Lepisosteidae</taxon>
        <taxon>Lepisosteus</taxon>
    </lineage>
</organism>
<dbReference type="EMBL" id="AHAT01030571">
    <property type="status" value="NOT_ANNOTATED_CDS"/>
    <property type="molecule type" value="Genomic_DNA"/>
</dbReference>
<keyword evidence="6" id="KW-0732">Signal</keyword>
<dbReference type="HOGENOM" id="CLU_096548_1_2_1"/>
<comment type="similarity">
    <text evidence="2">Belongs to the TMEM256 family.</text>
</comment>
<feature type="signal peptide" evidence="6">
    <location>
        <begin position="1"/>
        <end position="19"/>
    </location>
</feature>
<evidence type="ECO:0000256" key="2">
    <source>
        <dbReference type="ARBA" id="ARBA00006208"/>
    </source>
</evidence>
<evidence type="ECO:0000256" key="1">
    <source>
        <dbReference type="ARBA" id="ARBA00004141"/>
    </source>
</evidence>
<dbReference type="AlphaFoldDB" id="W5N8J2"/>
<feature type="chain" id="PRO_5004867400" evidence="6">
    <location>
        <begin position="20"/>
        <end position="115"/>
    </location>
</feature>
<dbReference type="STRING" id="7918.ENSLOCP00000016951"/>
<evidence type="ECO:0000256" key="6">
    <source>
        <dbReference type="SAM" id="SignalP"/>
    </source>
</evidence>
<proteinExistence type="inferred from homology"/>
<keyword evidence="5" id="KW-0472">Membrane</keyword>
<dbReference type="GeneTree" id="ENSGT00390000000334"/>
<dbReference type="Bgee" id="ENSLOCG00000013745">
    <property type="expression patterns" value="Expressed in intestine and 13 other cell types or tissues"/>
</dbReference>
<sequence>RMKATLFFQRLAGVSGALAVSAGAYGAHGFRRSDRDEYLKEMFETANKYHFLHSLALLGAARCRKPVVAGTLLTSGMVMFCGSFYYHAITGDPTFSKAAPWGGSLLIAGWAAIAL</sequence>
<reference evidence="7" key="3">
    <citation type="submission" date="2025-09" db="UniProtKB">
        <authorList>
            <consortium name="Ensembl"/>
        </authorList>
    </citation>
    <scope>IDENTIFICATION</scope>
</reference>
<dbReference type="eggNOG" id="KOG3472">
    <property type="taxonomic scope" value="Eukaryota"/>
</dbReference>
<dbReference type="GO" id="GO:0016020">
    <property type="term" value="C:membrane"/>
    <property type="evidence" value="ECO:0000318"/>
    <property type="project" value="GO_Central"/>
</dbReference>
<name>W5N8J2_LEPOC</name>
<comment type="subcellular location">
    <subcellularLocation>
        <location evidence="1">Membrane</location>
        <topology evidence="1">Multi-pass membrane protein</topology>
    </subcellularLocation>
</comment>
<evidence type="ECO:0000256" key="3">
    <source>
        <dbReference type="ARBA" id="ARBA00022692"/>
    </source>
</evidence>
<evidence type="ECO:0000313" key="7">
    <source>
        <dbReference type="Ensembl" id="ENSLOCP00000016951.1"/>
    </source>
</evidence>
<evidence type="ECO:0000256" key="5">
    <source>
        <dbReference type="ARBA" id="ARBA00023136"/>
    </source>
</evidence>
<dbReference type="InterPro" id="IPR006696">
    <property type="entry name" value="DUF423"/>
</dbReference>
<reference evidence="8" key="1">
    <citation type="submission" date="2011-12" db="EMBL/GenBank/DDBJ databases">
        <title>The Draft Genome of Lepisosteus oculatus.</title>
        <authorList>
            <consortium name="The Broad Institute Genome Assembly &amp; Analysis Group"/>
            <consortium name="Computational R&amp;D Group"/>
            <consortium name="and Sequencing Platform"/>
            <person name="Di Palma F."/>
            <person name="Alfoldi J."/>
            <person name="Johnson J."/>
            <person name="Berlin A."/>
            <person name="Gnerre S."/>
            <person name="Jaffe D."/>
            <person name="MacCallum I."/>
            <person name="Young S."/>
            <person name="Walker B.J."/>
            <person name="Lander E.S."/>
            <person name="Lindblad-Toh K."/>
        </authorList>
    </citation>
    <scope>NUCLEOTIDE SEQUENCE [LARGE SCALE GENOMIC DNA]</scope>
</reference>
<dbReference type="Ensembl" id="ENSLOCT00000016981.1">
    <property type="protein sequence ID" value="ENSLOCP00000016951.1"/>
    <property type="gene ID" value="ENSLOCG00000013745.1"/>
</dbReference>
<dbReference type="Proteomes" id="UP000018468">
    <property type="component" value="Linkage group LG2"/>
</dbReference>
<protein>
    <submittedName>
        <fullName evidence="7">Transmembrane protein 256</fullName>
    </submittedName>
</protein>
<evidence type="ECO:0000256" key="4">
    <source>
        <dbReference type="ARBA" id="ARBA00022989"/>
    </source>
</evidence>
<dbReference type="PANTHER" id="PTHR43461:SF1">
    <property type="entry name" value="TRANSMEMBRANE PROTEIN 256"/>
    <property type="match status" value="1"/>
</dbReference>
<dbReference type="OMA" id="YHYSITG"/>
<evidence type="ECO:0000313" key="8">
    <source>
        <dbReference type="Proteomes" id="UP000018468"/>
    </source>
</evidence>